<evidence type="ECO:0000313" key="1">
    <source>
        <dbReference type="EMBL" id="CAH1391505.1"/>
    </source>
</evidence>
<protein>
    <submittedName>
        <fullName evidence="1">Uncharacterized protein</fullName>
    </submittedName>
</protein>
<accession>A0A9P0E610</accession>
<keyword evidence="2" id="KW-1185">Reference proteome</keyword>
<evidence type="ECO:0000313" key="2">
    <source>
        <dbReference type="Proteomes" id="UP001152798"/>
    </source>
</evidence>
<sequence length="99" mass="11132">MSARITNRGKLTLTLGPHYRQIEANSRILPQFYGNLPEFASATVVENKGKGESGRRWWGYFDLLVEGNGLFTPVCCISIRNGKLRQNPSKFCIMAVALR</sequence>
<dbReference type="Proteomes" id="UP001152798">
    <property type="component" value="Chromosome 1"/>
</dbReference>
<reference evidence="1" key="1">
    <citation type="submission" date="2022-01" db="EMBL/GenBank/DDBJ databases">
        <authorList>
            <person name="King R."/>
        </authorList>
    </citation>
    <scope>NUCLEOTIDE SEQUENCE</scope>
</reference>
<dbReference type="AlphaFoldDB" id="A0A9P0E610"/>
<name>A0A9P0E610_NEZVI</name>
<organism evidence="1 2">
    <name type="scientific">Nezara viridula</name>
    <name type="common">Southern green stink bug</name>
    <name type="synonym">Cimex viridulus</name>
    <dbReference type="NCBI Taxonomy" id="85310"/>
    <lineage>
        <taxon>Eukaryota</taxon>
        <taxon>Metazoa</taxon>
        <taxon>Ecdysozoa</taxon>
        <taxon>Arthropoda</taxon>
        <taxon>Hexapoda</taxon>
        <taxon>Insecta</taxon>
        <taxon>Pterygota</taxon>
        <taxon>Neoptera</taxon>
        <taxon>Paraneoptera</taxon>
        <taxon>Hemiptera</taxon>
        <taxon>Heteroptera</taxon>
        <taxon>Panheteroptera</taxon>
        <taxon>Pentatomomorpha</taxon>
        <taxon>Pentatomoidea</taxon>
        <taxon>Pentatomidae</taxon>
        <taxon>Pentatominae</taxon>
        <taxon>Nezara</taxon>
    </lineage>
</organism>
<dbReference type="EMBL" id="OV725077">
    <property type="protein sequence ID" value="CAH1391505.1"/>
    <property type="molecule type" value="Genomic_DNA"/>
</dbReference>
<gene>
    <name evidence="1" type="ORF">NEZAVI_LOCUS2517</name>
</gene>
<proteinExistence type="predicted"/>